<proteinExistence type="inferred from homology"/>
<evidence type="ECO:0000256" key="1">
    <source>
        <dbReference type="ARBA" id="ARBA00010584"/>
    </source>
</evidence>
<evidence type="ECO:0000259" key="4">
    <source>
        <dbReference type="SMART" id="SM00859"/>
    </source>
</evidence>
<accession>A0ABU3BT99</accession>
<gene>
    <name evidence="5" type="primary">asd</name>
    <name evidence="5" type="ORF">RM540_12235</name>
</gene>
<dbReference type="Pfam" id="PF01118">
    <property type="entry name" value="Semialdhyde_dh"/>
    <property type="match status" value="1"/>
</dbReference>
<dbReference type="PANTHER" id="PTHR46718">
    <property type="entry name" value="ASPARTATE-SEMIALDEHYDE DEHYDROGENASE"/>
    <property type="match status" value="1"/>
</dbReference>
<evidence type="ECO:0000313" key="5">
    <source>
        <dbReference type="EMBL" id="MDT0632520.1"/>
    </source>
</evidence>
<dbReference type="SUPFAM" id="SSF55347">
    <property type="entry name" value="Glyceraldehyde-3-phosphate dehydrogenase-like, C-terminal domain"/>
    <property type="match status" value="1"/>
</dbReference>
<dbReference type="InterPro" id="IPR000534">
    <property type="entry name" value="Semialdehyde_DH_NAD-bd"/>
</dbReference>
<dbReference type="InterPro" id="IPR012280">
    <property type="entry name" value="Semialdhyde_DH_dimer_dom"/>
</dbReference>
<comment type="caution">
    <text evidence="5">The sequence shown here is derived from an EMBL/GenBank/DDBJ whole genome shotgun (WGS) entry which is preliminary data.</text>
</comment>
<dbReference type="InterPro" id="IPR051823">
    <property type="entry name" value="ASADH-related"/>
</dbReference>
<dbReference type="CDD" id="cd18130">
    <property type="entry name" value="ASADH_C_arch_fung_like"/>
    <property type="match status" value="1"/>
</dbReference>
<dbReference type="SMART" id="SM00859">
    <property type="entry name" value="Semialdhyde_dh"/>
    <property type="match status" value="1"/>
</dbReference>
<sequence length="358" mass="36751">MPTPPAPTLRAAILGATGAVGQTFVRLLAGHPQFEVVSLVASERSAGKPYREAARWLQAEPLDERIGGLVVEGVDAAPDADVVFSGLDASVAGDVEADWARRGYAVVSNARNWRLDPAVPLLIPEVNPDHLALVDRQDWGGAAGGFVVTNPNCSTVGLALALKPLHDAFGVDAVHVVTMQALSGAGYPGVPALDALGNVVPFIAGEEEKLAVETRKILGTLGAAGVADAEITVSAQCHRVPVVDGHLEAVSVRLREPAGAADVAEALRSWRGPLAGLGLPTAPPRPLAVFDDDASPQPRTHVNLGGGMTVSVGRVQDCPVLGVKFVVLSHNTVRGAAGGAVLNAELLAHEGRLAGAVA</sequence>
<evidence type="ECO:0000256" key="2">
    <source>
        <dbReference type="ARBA" id="ARBA00022857"/>
    </source>
</evidence>
<keyword evidence="3 5" id="KW-0560">Oxidoreductase</keyword>
<name>A0ABU3BT99_9BACT</name>
<evidence type="ECO:0000313" key="6">
    <source>
        <dbReference type="Proteomes" id="UP001267426"/>
    </source>
</evidence>
<dbReference type="NCBIfam" id="NF006416">
    <property type="entry name" value="PRK08664.1"/>
    <property type="match status" value="1"/>
</dbReference>
<reference evidence="5 6" key="1">
    <citation type="submission" date="2023-09" db="EMBL/GenBank/DDBJ databases">
        <authorList>
            <person name="Rey-Velasco X."/>
        </authorList>
    </citation>
    <scope>NUCLEOTIDE SEQUENCE [LARGE SCALE GENOMIC DNA]</scope>
    <source>
        <strain evidence="5 6">F394</strain>
    </source>
</reference>
<comment type="similarity">
    <text evidence="1">Belongs to the aspartate-semialdehyde dehydrogenase family.</text>
</comment>
<dbReference type="InterPro" id="IPR036291">
    <property type="entry name" value="NAD(P)-bd_dom_sf"/>
</dbReference>
<keyword evidence="6" id="KW-1185">Reference proteome</keyword>
<dbReference type="NCBIfam" id="TIGR00978">
    <property type="entry name" value="asd_EA"/>
    <property type="match status" value="1"/>
</dbReference>
<feature type="domain" description="Semialdehyde dehydrogenase NAD-binding" evidence="4">
    <location>
        <begin position="10"/>
        <end position="134"/>
    </location>
</feature>
<dbReference type="GO" id="GO:0004073">
    <property type="term" value="F:aspartate-semialdehyde dehydrogenase activity"/>
    <property type="evidence" value="ECO:0007669"/>
    <property type="project" value="UniProtKB-EC"/>
</dbReference>
<dbReference type="CDD" id="cd02315">
    <property type="entry name" value="ScASADH_like_N"/>
    <property type="match status" value="1"/>
</dbReference>
<dbReference type="Pfam" id="PF02774">
    <property type="entry name" value="Semialdhyde_dhC"/>
    <property type="match status" value="1"/>
</dbReference>
<dbReference type="Gene3D" id="3.40.50.720">
    <property type="entry name" value="NAD(P)-binding Rossmann-like Domain"/>
    <property type="match status" value="1"/>
</dbReference>
<dbReference type="InterPro" id="IPR005676">
    <property type="entry name" value="Asp_semi-ald_DH_pep-lack"/>
</dbReference>
<dbReference type="Proteomes" id="UP001267426">
    <property type="component" value="Unassembled WGS sequence"/>
</dbReference>
<dbReference type="SUPFAM" id="SSF51735">
    <property type="entry name" value="NAD(P)-binding Rossmann-fold domains"/>
    <property type="match status" value="1"/>
</dbReference>
<protein>
    <submittedName>
        <fullName evidence="5">Aspartate-semialdehyde dehydrogenase</fullName>
        <ecNumber evidence="5">1.2.1.11</ecNumber>
    </submittedName>
</protein>
<dbReference type="PANTHER" id="PTHR46718:SF1">
    <property type="entry name" value="ASPARTATE-SEMIALDEHYDE DEHYDROGENASE"/>
    <property type="match status" value="1"/>
</dbReference>
<dbReference type="RefSeq" id="WP_311664474.1">
    <property type="nucleotide sequence ID" value="NZ_JAVRHT010000030.1"/>
</dbReference>
<organism evidence="5 6">
    <name type="scientific">Rubrivirga litoralis</name>
    <dbReference type="NCBI Taxonomy" id="3075598"/>
    <lineage>
        <taxon>Bacteria</taxon>
        <taxon>Pseudomonadati</taxon>
        <taxon>Rhodothermota</taxon>
        <taxon>Rhodothermia</taxon>
        <taxon>Rhodothermales</taxon>
        <taxon>Rubricoccaceae</taxon>
        <taxon>Rubrivirga</taxon>
    </lineage>
</organism>
<keyword evidence="2" id="KW-0521">NADP</keyword>
<dbReference type="EC" id="1.2.1.11" evidence="5"/>
<dbReference type="Gene3D" id="3.30.360.10">
    <property type="entry name" value="Dihydrodipicolinate Reductase, domain 2"/>
    <property type="match status" value="1"/>
</dbReference>
<dbReference type="PIRSF" id="PIRSF000148">
    <property type="entry name" value="ASA_dh"/>
    <property type="match status" value="1"/>
</dbReference>
<evidence type="ECO:0000256" key="3">
    <source>
        <dbReference type="ARBA" id="ARBA00023002"/>
    </source>
</evidence>
<dbReference type="EMBL" id="JAVRHT010000030">
    <property type="protein sequence ID" value="MDT0632520.1"/>
    <property type="molecule type" value="Genomic_DNA"/>
</dbReference>